<comment type="caution">
    <text evidence="2">The sequence shown here is derived from an EMBL/GenBank/DDBJ whole genome shotgun (WGS) entry which is preliminary data.</text>
</comment>
<reference evidence="2" key="1">
    <citation type="journal article" date="2023" name="Plant J.">
        <title>The genome of the king protea, Protea cynaroides.</title>
        <authorList>
            <person name="Chang J."/>
            <person name="Duong T.A."/>
            <person name="Schoeman C."/>
            <person name="Ma X."/>
            <person name="Roodt D."/>
            <person name="Barker N."/>
            <person name="Li Z."/>
            <person name="Van de Peer Y."/>
            <person name="Mizrachi E."/>
        </authorList>
    </citation>
    <scope>NUCLEOTIDE SEQUENCE</scope>
    <source>
        <tissue evidence="2">Young leaves</tissue>
    </source>
</reference>
<dbReference type="Proteomes" id="UP001141806">
    <property type="component" value="Unassembled WGS sequence"/>
</dbReference>
<keyword evidence="3" id="KW-1185">Reference proteome</keyword>
<sequence>MTHGKRVGLLFKHSSLDKFCHSFSPPIDLSNGYPKSSAEEGSEKAIEKDEEGTLQLNLISKTWGTSPDHPGAGKDESLRSSNNPERGSQMTGLGHARPNAG</sequence>
<accession>A0A9Q0JUP2</accession>
<dbReference type="EMBL" id="JAMYWD010000012">
    <property type="protein sequence ID" value="KAJ4952486.1"/>
    <property type="molecule type" value="Genomic_DNA"/>
</dbReference>
<feature type="region of interest" description="Disordered" evidence="1">
    <location>
        <begin position="26"/>
        <end position="101"/>
    </location>
</feature>
<name>A0A9Q0JUP2_9MAGN</name>
<feature type="compositionally biased region" description="Basic and acidic residues" evidence="1">
    <location>
        <begin position="37"/>
        <end position="47"/>
    </location>
</feature>
<feature type="compositionally biased region" description="Polar residues" evidence="1">
    <location>
        <begin position="79"/>
        <end position="91"/>
    </location>
</feature>
<gene>
    <name evidence="2" type="ORF">NE237_029318</name>
</gene>
<evidence type="ECO:0000256" key="1">
    <source>
        <dbReference type="SAM" id="MobiDB-lite"/>
    </source>
</evidence>
<proteinExistence type="predicted"/>
<organism evidence="2 3">
    <name type="scientific">Protea cynaroides</name>
    <dbReference type="NCBI Taxonomy" id="273540"/>
    <lineage>
        <taxon>Eukaryota</taxon>
        <taxon>Viridiplantae</taxon>
        <taxon>Streptophyta</taxon>
        <taxon>Embryophyta</taxon>
        <taxon>Tracheophyta</taxon>
        <taxon>Spermatophyta</taxon>
        <taxon>Magnoliopsida</taxon>
        <taxon>Proteales</taxon>
        <taxon>Proteaceae</taxon>
        <taxon>Protea</taxon>
    </lineage>
</organism>
<protein>
    <submittedName>
        <fullName evidence="2">Uncharacterized protein</fullName>
    </submittedName>
</protein>
<feature type="compositionally biased region" description="Polar residues" evidence="1">
    <location>
        <begin position="54"/>
        <end position="65"/>
    </location>
</feature>
<evidence type="ECO:0000313" key="2">
    <source>
        <dbReference type="EMBL" id="KAJ4952486.1"/>
    </source>
</evidence>
<evidence type="ECO:0000313" key="3">
    <source>
        <dbReference type="Proteomes" id="UP001141806"/>
    </source>
</evidence>
<dbReference type="AlphaFoldDB" id="A0A9Q0JUP2"/>